<dbReference type="InterPro" id="IPR009057">
    <property type="entry name" value="Homeodomain-like_sf"/>
</dbReference>
<dbReference type="GO" id="GO:0004803">
    <property type="term" value="F:transposase activity"/>
    <property type="evidence" value="ECO:0007669"/>
    <property type="project" value="InterPro"/>
</dbReference>
<dbReference type="InterPro" id="IPR002514">
    <property type="entry name" value="Transposase_8"/>
</dbReference>
<dbReference type="SUPFAM" id="SSF46689">
    <property type="entry name" value="Homeodomain-like"/>
    <property type="match status" value="1"/>
</dbReference>
<protein>
    <submittedName>
        <fullName evidence="1">Transposase</fullName>
    </submittedName>
</protein>
<sequence length="62" mass="6913">MALYSESFKISIMQKMMPPKNQKVSTTAQESGMSEGTLYKWKKEAKAICVGGLTLTFDAYDV</sequence>
<dbReference type="GO" id="GO:0003677">
    <property type="term" value="F:DNA binding"/>
    <property type="evidence" value="ECO:0007669"/>
    <property type="project" value="InterPro"/>
</dbReference>
<gene>
    <name evidence="1" type="ORF">SAMN05192546_1194</name>
</gene>
<dbReference type="AlphaFoldDB" id="A0A1H3RE32"/>
<keyword evidence="2" id="KW-1185">Reference proteome</keyword>
<name>A0A1H3RE32_9FIRM</name>
<accession>A0A1H3RE32</accession>
<dbReference type="Pfam" id="PF01527">
    <property type="entry name" value="HTH_Tnp_1"/>
    <property type="match status" value="1"/>
</dbReference>
<dbReference type="OrthoDB" id="9813126at2"/>
<evidence type="ECO:0000313" key="2">
    <source>
        <dbReference type="Proteomes" id="UP000199230"/>
    </source>
</evidence>
<reference evidence="1 2" key="1">
    <citation type="submission" date="2016-10" db="EMBL/GenBank/DDBJ databases">
        <authorList>
            <person name="de Groot N.N."/>
        </authorList>
    </citation>
    <scope>NUCLEOTIDE SEQUENCE [LARGE SCALE GENOMIC DNA]</scope>
    <source>
        <strain evidence="1 2">APO</strain>
    </source>
</reference>
<organism evidence="1 2">
    <name type="scientific">Tindallia californiensis</name>
    <dbReference type="NCBI Taxonomy" id="159292"/>
    <lineage>
        <taxon>Bacteria</taxon>
        <taxon>Bacillati</taxon>
        <taxon>Bacillota</taxon>
        <taxon>Clostridia</taxon>
        <taxon>Peptostreptococcales</taxon>
        <taxon>Tindalliaceae</taxon>
        <taxon>Tindallia</taxon>
    </lineage>
</organism>
<dbReference type="RefSeq" id="WP_093315657.1">
    <property type="nucleotide sequence ID" value="NZ_FNPV01000019.1"/>
</dbReference>
<dbReference type="EMBL" id="FNPV01000019">
    <property type="protein sequence ID" value="SDZ23947.1"/>
    <property type="molecule type" value="Genomic_DNA"/>
</dbReference>
<dbReference type="GO" id="GO:0006313">
    <property type="term" value="P:DNA transposition"/>
    <property type="evidence" value="ECO:0007669"/>
    <property type="project" value="InterPro"/>
</dbReference>
<proteinExistence type="predicted"/>
<evidence type="ECO:0000313" key="1">
    <source>
        <dbReference type="EMBL" id="SDZ23947.1"/>
    </source>
</evidence>
<dbReference type="Proteomes" id="UP000199230">
    <property type="component" value="Unassembled WGS sequence"/>
</dbReference>